<protein>
    <submittedName>
        <fullName evidence="6">Polysaccharide biosynthesis protein</fullName>
    </submittedName>
</protein>
<proteinExistence type="predicted"/>
<dbReference type="PANTHER" id="PTHR43424">
    <property type="entry name" value="LOCUS PUTATIVE PROTEIN 1-RELATED"/>
    <property type="match status" value="1"/>
</dbReference>
<keyword evidence="2 5" id="KW-0812">Transmembrane</keyword>
<evidence type="ECO:0000256" key="1">
    <source>
        <dbReference type="ARBA" id="ARBA00004141"/>
    </source>
</evidence>
<dbReference type="RefSeq" id="WP_067056550.1">
    <property type="nucleotide sequence ID" value="NZ_MXAO01000048.1"/>
</dbReference>
<name>A0A378Q390_9GAMM</name>
<dbReference type="PANTHER" id="PTHR43424:SF1">
    <property type="entry name" value="LOCUS PUTATIVE PROTEIN 1-RELATED"/>
    <property type="match status" value="1"/>
</dbReference>
<dbReference type="Pfam" id="PF01943">
    <property type="entry name" value="Polysacc_synt"/>
    <property type="match status" value="1"/>
</dbReference>
<feature type="transmembrane region" description="Helical" evidence="5">
    <location>
        <begin position="193"/>
        <end position="215"/>
    </location>
</feature>
<dbReference type="GO" id="GO:0016020">
    <property type="term" value="C:membrane"/>
    <property type="evidence" value="ECO:0007669"/>
    <property type="project" value="UniProtKB-SubCell"/>
</dbReference>
<evidence type="ECO:0000256" key="2">
    <source>
        <dbReference type="ARBA" id="ARBA00022692"/>
    </source>
</evidence>
<reference evidence="6 7" key="1">
    <citation type="submission" date="2018-06" db="EMBL/GenBank/DDBJ databases">
        <authorList>
            <consortium name="Pathogen Informatics"/>
            <person name="Doyle S."/>
        </authorList>
    </citation>
    <scope>NUCLEOTIDE SEQUENCE [LARGE SCALE GENOMIC DNA]</scope>
    <source>
        <strain evidence="6 7">NCTC11091</strain>
    </source>
</reference>
<accession>A0A378Q390</accession>
<feature type="transmembrane region" description="Helical" evidence="5">
    <location>
        <begin position="236"/>
        <end position="253"/>
    </location>
</feature>
<feature type="transmembrane region" description="Helical" evidence="5">
    <location>
        <begin position="22"/>
        <end position="43"/>
    </location>
</feature>
<evidence type="ECO:0000256" key="4">
    <source>
        <dbReference type="ARBA" id="ARBA00023136"/>
    </source>
</evidence>
<comment type="subcellular location">
    <subcellularLocation>
        <location evidence="1">Membrane</location>
        <topology evidence="1">Multi-pass membrane protein</topology>
    </subcellularLocation>
</comment>
<keyword evidence="4 5" id="KW-0472">Membrane</keyword>
<feature type="transmembrane region" description="Helical" evidence="5">
    <location>
        <begin position="49"/>
        <end position="71"/>
    </location>
</feature>
<feature type="transmembrane region" description="Helical" evidence="5">
    <location>
        <begin position="383"/>
        <end position="402"/>
    </location>
</feature>
<dbReference type="Proteomes" id="UP000255193">
    <property type="component" value="Unassembled WGS sequence"/>
</dbReference>
<keyword evidence="3 5" id="KW-1133">Transmembrane helix</keyword>
<evidence type="ECO:0000313" key="6">
    <source>
        <dbReference type="EMBL" id="STY94976.1"/>
    </source>
</evidence>
<organism evidence="6 7">
    <name type="scientific">Faucicola atlantae</name>
    <dbReference type="NCBI Taxonomy" id="34059"/>
    <lineage>
        <taxon>Bacteria</taxon>
        <taxon>Pseudomonadati</taxon>
        <taxon>Pseudomonadota</taxon>
        <taxon>Gammaproteobacteria</taxon>
        <taxon>Moraxellales</taxon>
        <taxon>Moraxellaceae</taxon>
        <taxon>Faucicola</taxon>
    </lineage>
</organism>
<dbReference type="InterPro" id="IPR052556">
    <property type="entry name" value="PolySynth_Transporter"/>
</dbReference>
<feature type="transmembrane region" description="Helical" evidence="5">
    <location>
        <begin position="273"/>
        <end position="300"/>
    </location>
</feature>
<dbReference type="AlphaFoldDB" id="A0A378Q390"/>
<gene>
    <name evidence="6" type="ORF">NCTC11091_00760</name>
</gene>
<evidence type="ECO:0000313" key="7">
    <source>
        <dbReference type="Proteomes" id="UP000255193"/>
    </source>
</evidence>
<feature type="transmembrane region" description="Helical" evidence="5">
    <location>
        <begin position="321"/>
        <end position="346"/>
    </location>
</feature>
<feature type="transmembrane region" description="Helical" evidence="5">
    <location>
        <begin position="352"/>
        <end position="376"/>
    </location>
</feature>
<sequence length="434" mass="47282">MTLASTAQIWRKRLTQGMVKDSAIYVAGELLSKAVPFVLLPYLTRQLGVAGFGALAFYTAVSAFLLIFISLSQNAAITRYYYVYGKHGLGNVVLAGALLSVGLWAVVACGLVVAGALLGNQLSLNTQLLGYSTLLALGQSLVQSQLAVRQCQKRAWDYLALQLLLATTNVGLTVMFFSAMTADRVATGADGQVAARLLAIVLAQAITACLAWLLMRTRLGIRLSWRKRRLWLAMRYIVALGLPLVLHALSYTLKGQLDRVWVYQRFSAADLGVYAAGVQLAGAVSVVIMAVNSAAVPYLYEAFKARRMPIVRLHRWGLMSLLLAPIAAGVVWLLPRSLFGWLLGAAFADSQYYVACFTAAFMLLIPYLLWVNVLFYHGKNRQIAAASMLSTLVYVAVLAYTSSLALTWVPLATLASNAVLLPLLYHLTKRIEPV</sequence>
<feature type="transmembrane region" description="Helical" evidence="5">
    <location>
        <begin position="92"/>
        <end position="116"/>
    </location>
</feature>
<dbReference type="InterPro" id="IPR002797">
    <property type="entry name" value="Polysacc_synth"/>
</dbReference>
<feature type="transmembrane region" description="Helical" evidence="5">
    <location>
        <begin position="408"/>
        <end position="427"/>
    </location>
</feature>
<feature type="transmembrane region" description="Helical" evidence="5">
    <location>
        <begin position="160"/>
        <end position="181"/>
    </location>
</feature>
<evidence type="ECO:0000256" key="5">
    <source>
        <dbReference type="SAM" id="Phobius"/>
    </source>
</evidence>
<evidence type="ECO:0000256" key="3">
    <source>
        <dbReference type="ARBA" id="ARBA00022989"/>
    </source>
</evidence>
<feature type="transmembrane region" description="Helical" evidence="5">
    <location>
        <begin position="128"/>
        <end position="148"/>
    </location>
</feature>
<dbReference type="EMBL" id="UGQA01000001">
    <property type="protein sequence ID" value="STY94976.1"/>
    <property type="molecule type" value="Genomic_DNA"/>
</dbReference>